<gene>
    <name evidence="1" type="ORF">KC19_VG088200</name>
</gene>
<dbReference type="Proteomes" id="UP000822688">
    <property type="component" value="Chromosome V"/>
</dbReference>
<comment type="caution">
    <text evidence="1">The sequence shown here is derived from an EMBL/GenBank/DDBJ whole genome shotgun (WGS) entry which is preliminary data.</text>
</comment>
<accession>A0A8T0HNE2</accession>
<name>A0A8T0HNE2_CERPU</name>
<keyword evidence="2" id="KW-1185">Reference proteome</keyword>
<dbReference type="EMBL" id="CM026426">
    <property type="protein sequence ID" value="KAG0572356.1"/>
    <property type="molecule type" value="Genomic_DNA"/>
</dbReference>
<proteinExistence type="predicted"/>
<reference evidence="1" key="1">
    <citation type="submission" date="2020-06" db="EMBL/GenBank/DDBJ databases">
        <title>WGS assembly of Ceratodon purpureus strain R40.</title>
        <authorList>
            <person name="Carey S.B."/>
            <person name="Jenkins J."/>
            <person name="Shu S."/>
            <person name="Lovell J.T."/>
            <person name="Sreedasyam A."/>
            <person name="Maumus F."/>
            <person name="Tiley G.P."/>
            <person name="Fernandez-Pozo N."/>
            <person name="Barry K."/>
            <person name="Chen C."/>
            <person name="Wang M."/>
            <person name="Lipzen A."/>
            <person name="Daum C."/>
            <person name="Saski C.A."/>
            <person name="Payton A.C."/>
            <person name="Mcbreen J.C."/>
            <person name="Conrad R.E."/>
            <person name="Kollar L.M."/>
            <person name="Olsson S."/>
            <person name="Huttunen S."/>
            <person name="Landis J.B."/>
            <person name="Wickett N.J."/>
            <person name="Johnson M.G."/>
            <person name="Rensing S.A."/>
            <person name="Grimwood J."/>
            <person name="Schmutz J."/>
            <person name="Mcdaniel S.F."/>
        </authorList>
    </citation>
    <scope>NUCLEOTIDE SEQUENCE</scope>
    <source>
        <strain evidence="1">R40</strain>
    </source>
</reference>
<dbReference type="AlphaFoldDB" id="A0A8T0HNE2"/>
<evidence type="ECO:0000313" key="1">
    <source>
        <dbReference type="EMBL" id="KAG0572356.1"/>
    </source>
</evidence>
<evidence type="ECO:0000313" key="2">
    <source>
        <dbReference type="Proteomes" id="UP000822688"/>
    </source>
</evidence>
<sequence length="75" mass="8550">MLAEKMSMFATTAMSPAMKIAMAAKESFDEAILDLEVTIDYNPDREELIQSIHDYIEAMRCSLLDVAFFRELKPT</sequence>
<protein>
    <submittedName>
        <fullName evidence="1">Uncharacterized protein</fullName>
    </submittedName>
</protein>
<organism evidence="1 2">
    <name type="scientific">Ceratodon purpureus</name>
    <name type="common">Fire moss</name>
    <name type="synonym">Dicranum purpureum</name>
    <dbReference type="NCBI Taxonomy" id="3225"/>
    <lineage>
        <taxon>Eukaryota</taxon>
        <taxon>Viridiplantae</taxon>
        <taxon>Streptophyta</taxon>
        <taxon>Embryophyta</taxon>
        <taxon>Bryophyta</taxon>
        <taxon>Bryophytina</taxon>
        <taxon>Bryopsida</taxon>
        <taxon>Dicranidae</taxon>
        <taxon>Pseudoditrichales</taxon>
        <taxon>Ditrichaceae</taxon>
        <taxon>Ceratodon</taxon>
    </lineage>
</organism>